<protein>
    <recommendedName>
        <fullName evidence="5">Neutral ceramidase</fullName>
        <ecNumber evidence="5">3.5.1.23</ecNumber>
    </recommendedName>
</protein>
<proteinExistence type="inferred from homology"/>
<dbReference type="Proteomes" id="UP000588098">
    <property type="component" value="Unassembled WGS sequence"/>
</dbReference>
<comment type="cofactor">
    <cofactor evidence="4">
        <name>Zn(2+)</name>
        <dbReference type="ChEBI" id="CHEBI:29105"/>
    </cofactor>
    <text evidence="4">Binds 1 zinc ion per subunit.</text>
</comment>
<feature type="signal peptide" evidence="6">
    <location>
        <begin position="1"/>
        <end position="34"/>
    </location>
</feature>
<feature type="chain" id="PRO_5038985295" description="Neutral ceramidase" evidence="6">
    <location>
        <begin position="35"/>
        <end position="704"/>
    </location>
</feature>
<keyword evidence="4" id="KW-0862">Zinc</keyword>
<evidence type="ECO:0000256" key="6">
    <source>
        <dbReference type="SAM" id="SignalP"/>
    </source>
</evidence>
<dbReference type="PANTHER" id="PTHR12670">
    <property type="entry name" value="CERAMIDASE"/>
    <property type="match status" value="1"/>
</dbReference>
<evidence type="ECO:0000259" key="7">
    <source>
        <dbReference type="Pfam" id="PF04734"/>
    </source>
</evidence>
<feature type="domain" description="Neutral/alkaline non-lysosomal ceramidase C-terminal" evidence="8">
    <location>
        <begin position="542"/>
        <end position="703"/>
    </location>
</feature>
<dbReference type="GO" id="GO:0017040">
    <property type="term" value="F:N-acylsphingosine amidohydrolase activity"/>
    <property type="evidence" value="ECO:0007669"/>
    <property type="project" value="UniProtKB-UniRule"/>
</dbReference>
<dbReference type="GO" id="GO:0046512">
    <property type="term" value="P:sphingosine biosynthetic process"/>
    <property type="evidence" value="ECO:0007669"/>
    <property type="project" value="TreeGrafter"/>
</dbReference>
<dbReference type="GO" id="GO:0046514">
    <property type="term" value="P:ceramide catabolic process"/>
    <property type="evidence" value="ECO:0007669"/>
    <property type="project" value="InterPro"/>
</dbReference>
<name>A0A7W9Q757_9ACTN</name>
<dbReference type="GO" id="GO:0005576">
    <property type="term" value="C:extracellular region"/>
    <property type="evidence" value="ECO:0007669"/>
    <property type="project" value="TreeGrafter"/>
</dbReference>
<dbReference type="GO" id="GO:0016020">
    <property type="term" value="C:membrane"/>
    <property type="evidence" value="ECO:0007669"/>
    <property type="project" value="GOC"/>
</dbReference>
<evidence type="ECO:0000259" key="8">
    <source>
        <dbReference type="Pfam" id="PF17048"/>
    </source>
</evidence>
<keyword evidence="4" id="KW-0479">Metal-binding</keyword>
<dbReference type="Gene3D" id="2.60.40.2300">
    <property type="entry name" value="Neutral/alkaline non-lysosomal ceramidase, C-terminal domain"/>
    <property type="match status" value="1"/>
</dbReference>
<dbReference type="EC" id="3.5.1.23" evidence="5"/>
<reference evidence="9 10" key="1">
    <citation type="submission" date="2020-08" db="EMBL/GenBank/DDBJ databases">
        <title>Genomic Encyclopedia of Type Strains, Phase III (KMG-III): the genomes of soil and plant-associated and newly described type strains.</title>
        <authorList>
            <person name="Whitman W."/>
        </authorList>
    </citation>
    <scope>NUCLEOTIDE SEQUENCE [LARGE SCALE GENOMIC DNA]</scope>
    <source>
        <strain evidence="9 10">CECT 8305</strain>
    </source>
</reference>
<feature type="binding site" evidence="4">
    <location>
        <position position="153"/>
    </location>
    <ligand>
        <name>Zn(2+)</name>
        <dbReference type="ChEBI" id="CHEBI:29105"/>
    </ligand>
</feature>
<accession>A0A7W9Q757</accession>
<sequence length="704" mass="75632">MRSRRHSRAIARNATVRAVIGGLVAALVAATGLAAVGPAAADAARTERGQATQQQAAADRGYRVGVGIADITGEAAEVGMMGYARLDQQTSGIHTRQWARAFVVEQPGGQRAVFVSADAGMIMQGVHQEVLRRLAERFGPRYTESNVTLSATHTHAGPGGHSHHVLYNLTTLGYQKKTYEAIVSGIVASIVSADAHSAPGTVKIATGDLHDANVNRSAEAFRRNPAAERARFPGEVDTRMTVLRFEHGGRPIGMLSWFPTHATSMTPENTLISADNKGYAAYRVEHDAYGVDADERGRFVAAFAQTNAGDMSPNLRDGGAHGPTDDEFENTKIIGKRQADKALELFNGATEELRGPIDHRQRYVDFSAVDVAGGYTPDGQPHRTCQAALGQAFTAGAEDGPGPDLVEEGDLRANPLVVGLGAVLNPAPAELRRCQAPKPVFLATGAQHPSWTPQILPVQIVRIGQLTLTAAPAEFTIAAGHRVTDTVAAELGAGSARHTVFAGYSNAYSQYVTTPQEYDAQHYEGASTHFGRYTLPAYQQEFAKLARALRDGEATPSTVRPPWQGDRQLGFQPGVVLDTPPAGKAFGDVRDQPADSYRRGERATATFYTGHPKNDLHTEGTFLEVQRRDAAADAGWRTVATDNDWSTVYRWKRAYLAVSTAQLSWDIPKDAASGEYRITHHGDARSLGGDISPFTGTSRTFTVH</sequence>
<dbReference type="GO" id="GO:0046872">
    <property type="term" value="F:metal ion binding"/>
    <property type="evidence" value="ECO:0007669"/>
    <property type="project" value="UniProtKB-KW"/>
</dbReference>
<gene>
    <name evidence="9" type="ORF">FHS42_001661</name>
</gene>
<evidence type="ECO:0000256" key="3">
    <source>
        <dbReference type="PIRSR" id="PIRSR606823-1"/>
    </source>
</evidence>
<keyword evidence="2 5" id="KW-0378">Hydrolase</keyword>
<dbReference type="InterPro" id="IPR038445">
    <property type="entry name" value="NCDase_C_sf"/>
</dbReference>
<feature type="active site" description="Nucleophile" evidence="3">
    <location>
        <position position="312"/>
    </location>
</feature>
<dbReference type="InterPro" id="IPR031331">
    <property type="entry name" value="NEUT/ALK_ceramidase_C"/>
</dbReference>
<comment type="catalytic activity">
    <reaction evidence="5">
        <text>an N-acylsphing-4-enine + H2O = sphing-4-enine + a fatty acid</text>
        <dbReference type="Rhea" id="RHEA:20856"/>
        <dbReference type="ChEBI" id="CHEBI:15377"/>
        <dbReference type="ChEBI" id="CHEBI:28868"/>
        <dbReference type="ChEBI" id="CHEBI:52639"/>
        <dbReference type="ChEBI" id="CHEBI:57756"/>
        <dbReference type="EC" id="3.5.1.23"/>
    </reaction>
</comment>
<keyword evidence="6" id="KW-0732">Signal</keyword>
<evidence type="ECO:0000256" key="1">
    <source>
        <dbReference type="ARBA" id="ARBA00009835"/>
    </source>
</evidence>
<comment type="caution">
    <text evidence="9">The sequence shown here is derived from an EMBL/GenBank/DDBJ whole genome shotgun (WGS) entry which is preliminary data.</text>
</comment>
<keyword evidence="10" id="KW-1185">Reference proteome</keyword>
<dbReference type="InterPro" id="IPR006823">
    <property type="entry name" value="Ceramidase_alk"/>
</dbReference>
<feature type="domain" description="Neutral/alkaline non-lysosomal ceramidase N-terminal" evidence="7">
    <location>
        <begin position="62"/>
        <end position="540"/>
    </location>
</feature>
<keyword evidence="5" id="KW-0746">Sphingolipid metabolism</keyword>
<dbReference type="GO" id="GO:0042759">
    <property type="term" value="P:long-chain fatty acid biosynthetic process"/>
    <property type="evidence" value="ECO:0007669"/>
    <property type="project" value="TreeGrafter"/>
</dbReference>
<evidence type="ECO:0000256" key="4">
    <source>
        <dbReference type="PIRSR" id="PIRSR606823-2"/>
    </source>
</evidence>
<feature type="binding site" evidence="4">
    <location>
        <position position="261"/>
    </location>
    <ligand>
        <name>Zn(2+)</name>
        <dbReference type="ChEBI" id="CHEBI:29105"/>
    </ligand>
</feature>
<evidence type="ECO:0000256" key="2">
    <source>
        <dbReference type="ARBA" id="ARBA00022801"/>
    </source>
</evidence>
<dbReference type="AlphaFoldDB" id="A0A7W9Q757"/>
<comment type="similarity">
    <text evidence="1 5">Belongs to the neutral ceramidase family.</text>
</comment>
<dbReference type="InterPro" id="IPR031329">
    <property type="entry name" value="NEUT/ALK_ceramidase_N"/>
</dbReference>
<feature type="binding site" evidence="4">
    <location>
        <position position="511"/>
    </location>
    <ligand>
        <name>Zn(2+)</name>
        <dbReference type="ChEBI" id="CHEBI:29105"/>
    </ligand>
</feature>
<evidence type="ECO:0000313" key="9">
    <source>
        <dbReference type="EMBL" id="MBB5934614.1"/>
    </source>
</evidence>
<dbReference type="Pfam" id="PF17048">
    <property type="entry name" value="Ceramidse_alk_C"/>
    <property type="match status" value="1"/>
</dbReference>
<feature type="binding site" evidence="4">
    <location>
        <position position="474"/>
    </location>
    <ligand>
        <name>Zn(2+)</name>
        <dbReference type="ChEBI" id="CHEBI:29105"/>
    </ligand>
</feature>
<dbReference type="Pfam" id="PF04734">
    <property type="entry name" value="Ceramidase_alk"/>
    <property type="match status" value="1"/>
</dbReference>
<evidence type="ECO:0000313" key="10">
    <source>
        <dbReference type="Proteomes" id="UP000588098"/>
    </source>
</evidence>
<keyword evidence="5" id="KW-0443">Lipid metabolism</keyword>
<dbReference type="PANTHER" id="PTHR12670:SF1">
    <property type="entry name" value="NEUTRAL CERAMIDASE"/>
    <property type="match status" value="1"/>
</dbReference>
<dbReference type="EMBL" id="JACHJL010000003">
    <property type="protein sequence ID" value="MBB5934614.1"/>
    <property type="molecule type" value="Genomic_DNA"/>
</dbReference>
<dbReference type="RefSeq" id="WP_184570244.1">
    <property type="nucleotide sequence ID" value="NZ_JACHJL010000003.1"/>
</dbReference>
<organism evidence="9 10">
    <name type="scientific">Streptomyces zagrosensis</name>
    <dbReference type="NCBI Taxonomy" id="1042984"/>
    <lineage>
        <taxon>Bacteria</taxon>
        <taxon>Bacillati</taxon>
        <taxon>Actinomycetota</taxon>
        <taxon>Actinomycetes</taxon>
        <taxon>Kitasatosporales</taxon>
        <taxon>Streptomycetaceae</taxon>
        <taxon>Streptomyces</taxon>
    </lineage>
</organism>
<evidence type="ECO:0000256" key="5">
    <source>
        <dbReference type="RuleBase" id="RU366019"/>
    </source>
</evidence>